<dbReference type="CDD" id="cd05233">
    <property type="entry name" value="SDR_c"/>
    <property type="match status" value="1"/>
</dbReference>
<feature type="domain" description="Ketoreductase" evidence="3">
    <location>
        <begin position="17"/>
        <end position="200"/>
    </location>
</feature>
<evidence type="ECO:0000259" key="3">
    <source>
        <dbReference type="SMART" id="SM00822"/>
    </source>
</evidence>
<dbReference type="FunFam" id="3.40.50.720:FF:000084">
    <property type="entry name" value="Short-chain dehydrogenase reductase"/>
    <property type="match status" value="1"/>
</dbReference>
<dbReference type="EMBL" id="JAKRVY010000004">
    <property type="protein sequence ID" value="MCL9813956.1"/>
    <property type="molecule type" value="Genomic_DNA"/>
</dbReference>
<dbReference type="GO" id="GO:0016020">
    <property type="term" value="C:membrane"/>
    <property type="evidence" value="ECO:0007669"/>
    <property type="project" value="TreeGrafter"/>
</dbReference>
<dbReference type="PANTHER" id="PTHR44196:SF1">
    <property type="entry name" value="DEHYDROGENASE_REDUCTASE SDR FAMILY MEMBER 7B"/>
    <property type="match status" value="1"/>
</dbReference>
<dbReference type="SMART" id="SM00822">
    <property type="entry name" value="PKS_KR"/>
    <property type="match status" value="1"/>
</dbReference>
<comment type="caution">
    <text evidence="4">The sequence shown here is derived from an EMBL/GenBank/DDBJ whole genome shotgun (WGS) entry which is preliminary data.</text>
</comment>
<protein>
    <submittedName>
        <fullName evidence="4">SDR family oxidoreductase</fullName>
    </submittedName>
</protein>
<dbReference type="Gene3D" id="3.40.50.720">
    <property type="entry name" value="NAD(P)-binding Rossmann-like Domain"/>
    <property type="match status" value="1"/>
</dbReference>
<reference evidence="4 5" key="1">
    <citation type="journal article" date="2022" name="Syst. Appl. Microbiol.">
        <title>Natronocalculus amylovorans gen. nov., sp. nov., and Natranaeroarchaeum aerophilus sp. nov., dominant culturable amylolytic natronoarchaea from hypersaline soda lakes in southwestern Siberia.</title>
        <authorList>
            <person name="Sorokin D.Y."/>
            <person name="Elcheninov A.G."/>
            <person name="Khizhniak T.V."/>
            <person name="Koenen M."/>
            <person name="Bale N.J."/>
            <person name="Damste J.S.S."/>
            <person name="Kublanov I.V."/>
        </authorList>
    </citation>
    <scope>NUCLEOTIDE SEQUENCE [LARGE SCALE GENOMIC DNA]</scope>
    <source>
        <strain evidence="4 5">AArc-St1-1</strain>
    </source>
</reference>
<dbReference type="RefSeq" id="WP_250596699.1">
    <property type="nucleotide sequence ID" value="NZ_JAKRVY010000004.1"/>
</dbReference>
<dbReference type="Pfam" id="PF00106">
    <property type="entry name" value="adh_short"/>
    <property type="match status" value="1"/>
</dbReference>
<organism evidence="4 5">
    <name type="scientific">Natranaeroarchaeum aerophilus</name>
    <dbReference type="NCBI Taxonomy" id="2917711"/>
    <lineage>
        <taxon>Archaea</taxon>
        <taxon>Methanobacteriati</taxon>
        <taxon>Methanobacteriota</taxon>
        <taxon>Stenosarchaea group</taxon>
        <taxon>Halobacteria</taxon>
        <taxon>Halobacteriales</taxon>
        <taxon>Natronoarchaeaceae</taxon>
        <taxon>Natranaeroarchaeum</taxon>
    </lineage>
</organism>
<keyword evidence="5" id="KW-1185">Reference proteome</keyword>
<comment type="similarity">
    <text evidence="1">Belongs to the short-chain dehydrogenases/reductases (SDR) family.</text>
</comment>
<name>A0AAE3K5G3_9EURY</name>
<dbReference type="Proteomes" id="UP001202674">
    <property type="component" value="Unassembled WGS sequence"/>
</dbReference>
<dbReference type="AlphaFoldDB" id="A0AAE3K5G3"/>
<evidence type="ECO:0000256" key="2">
    <source>
        <dbReference type="ARBA" id="ARBA00023002"/>
    </source>
</evidence>
<dbReference type="InterPro" id="IPR036291">
    <property type="entry name" value="NAD(P)-bd_dom_sf"/>
</dbReference>
<keyword evidence="2" id="KW-0560">Oxidoreductase</keyword>
<accession>A0AAE3K5G3</accession>
<dbReference type="InterPro" id="IPR057326">
    <property type="entry name" value="KR_dom"/>
</dbReference>
<sequence>MGSDSDRPTADHGDPDQVALVTGASRGIGRATASRLAGEGYDVVLAARTESDLRSVADAIASEHGAETRVVPTDVTDPHAVQSLVDATVERFGRLDVAVVNAGTGERRNRPIDEIPLEEYHAVRATNVDGAFYTARAALDPLRDTDGTLVFVGSFKGKYPSTSTPIYAASKWWLRGFAHSLAGRVGPEGVAVSLINPSGVPTEFARERRDRTNAERLDPDEELAAEDVADAIVTAARQDAPAAVTELDLFQRDIYERF</sequence>
<dbReference type="SUPFAM" id="SSF51735">
    <property type="entry name" value="NAD(P)-binding Rossmann-fold domains"/>
    <property type="match status" value="1"/>
</dbReference>
<dbReference type="PRINTS" id="PR00081">
    <property type="entry name" value="GDHRDH"/>
</dbReference>
<evidence type="ECO:0000313" key="4">
    <source>
        <dbReference type="EMBL" id="MCL9813956.1"/>
    </source>
</evidence>
<dbReference type="PANTHER" id="PTHR44196">
    <property type="entry name" value="DEHYDROGENASE/REDUCTASE SDR FAMILY MEMBER 7B"/>
    <property type="match status" value="1"/>
</dbReference>
<proteinExistence type="inferred from homology"/>
<gene>
    <name evidence="4" type="ORF">AArcSt11_09855</name>
</gene>
<evidence type="ECO:0000256" key="1">
    <source>
        <dbReference type="ARBA" id="ARBA00006484"/>
    </source>
</evidence>
<dbReference type="GO" id="GO:0016491">
    <property type="term" value="F:oxidoreductase activity"/>
    <property type="evidence" value="ECO:0007669"/>
    <property type="project" value="UniProtKB-KW"/>
</dbReference>
<evidence type="ECO:0000313" key="5">
    <source>
        <dbReference type="Proteomes" id="UP001202674"/>
    </source>
</evidence>
<dbReference type="InterPro" id="IPR002347">
    <property type="entry name" value="SDR_fam"/>
</dbReference>